<keyword evidence="1" id="KW-0812">Transmembrane</keyword>
<dbReference type="EMBL" id="JACHXV010000002">
    <property type="protein sequence ID" value="MBB3172656.1"/>
    <property type="molecule type" value="Genomic_DNA"/>
</dbReference>
<dbReference type="SUPFAM" id="SSF54523">
    <property type="entry name" value="Pili subunits"/>
    <property type="match status" value="1"/>
</dbReference>
<evidence type="ECO:0000256" key="1">
    <source>
        <dbReference type="SAM" id="Phobius"/>
    </source>
</evidence>
<feature type="transmembrane region" description="Helical" evidence="1">
    <location>
        <begin position="20"/>
        <end position="44"/>
    </location>
</feature>
<protein>
    <submittedName>
        <fullName evidence="2">General secretion pathway protein J</fullName>
    </submittedName>
</protein>
<dbReference type="NCBIfam" id="TIGR02532">
    <property type="entry name" value="IV_pilin_GFxxxE"/>
    <property type="match status" value="1"/>
</dbReference>
<dbReference type="RefSeq" id="WP_183274693.1">
    <property type="nucleotide sequence ID" value="NZ_JACHXV010000002.1"/>
</dbReference>
<dbReference type="InterPro" id="IPR012902">
    <property type="entry name" value="N_methyl_site"/>
</dbReference>
<gene>
    <name evidence="2" type="ORF">FHR90_000470</name>
</gene>
<evidence type="ECO:0000313" key="2">
    <source>
        <dbReference type="EMBL" id="MBB3172656.1"/>
    </source>
</evidence>
<dbReference type="Proteomes" id="UP000557688">
    <property type="component" value="Unassembled WGS sequence"/>
</dbReference>
<dbReference type="InterPro" id="IPR045584">
    <property type="entry name" value="Pilin-like"/>
</dbReference>
<organism evidence="2 3">
    <name type="scientific">Endobacter medicaginis</name>
    <dbReference type="NCBI Taxonomy" id="1181271"/>
    <lineage>
        <taxon>Bacteria</taxon>
        <taxon>Pseudomonadati</taxon>
        <taxon>Pseudomonadota</taxon>
        <taxon>Alphaproteobacteria</taxon>
        <taxon>Acetobacterales</taxon>
        <taxon>Acetobacteraceae</taxon>
        <taxon>Endobacter</taxon>
    </lineage>
</organism>
<comment type="caution">
    <text evidence="2">The sequence shown here is derived from an EMBL/GenBank/DDBJ whole genome shotgun (WGS) entry which is preliminary data.</text>
</comment>
<keyword evidence="3" id="KW-1185">Reference proteome</keyword>
<dbReference type="Pfam" id="PF07963">
    <property type="entry name" value="N_methyl"/>
    <property type="match status" value="1"/>
</dbReference>
<sequence>MSRPRTAPRTSLDEAGFTLLEILVALVVLGLLMAGLAGGTRLGLAGWHAQDRQLAAADGLEPVDRALGRLIEAAEAGSPDGRGFLTGEAGRLAFIAPAALLGRQTEVIDRLDIAIGLERGQDRHGPGRLVLRSAPHFHARPLHPLPPGAPAPGTQSTVLLDGVRSITFSYLDRNDHRWHDEWTANMLPALIRLHVIRAGGSGENGSMDWPDMVWAPMRERGE</sequence>
<name>A0A839US97_9PROT</name>
<keyword evidence="1" id="KW-1133">Transmembrane helix</keyword>
<dbReference type="AlphaFoldDB" id="A0A839US97"/>
<proteinExistence type="predicted"/>
<evidence type="ECO:0000313" key="3">
    <source>
        <dbReference type="Proteomes" id="UP000557688"/>
    </source>
</evidence>
<reference evidence="2 3" key="1">
    <citation type="submission" date="2020-08" db="EMBL/GenBank/DDBJ databases">
        <title>Genomic Encyclopedia of Type Strains, Phase III (KMG-III): the genomes of soil and plant-associated and newly described type strains.</title>
        <authorList>
            <person name="Whitman W."/>
        </authorList>
    </citation>
    <scope>NUCLEOTIDE SEQUENCE [LARGE SCALE GENOMIC DNA]</scope>
    <source>
        <strain evidence="2 3">CECT 8088</strain>
    </source>
</reference>
<accession>A0A839US97</accession>
<keyword evidence="1" id="KW-0472">Membrane</keyword>